<organism evidence="2 3">
    <name type="scientific">Allacma fusca</name>
    <dbReference type="NCBI Taxonomy" id="39272"/>
    <lineage>
        <taxon>Eukaryota</taxon>
        <taxon>Metazoa</taxon>
        <taxon>Ecdysozoa</taxon>
        <taxon>Arthropoda</taxon>
        <taxon>Hexapoda</taxon>
        <taxon>Collembola</taxon>
        <taxon>Symphypleona</taxon>
        <taxon>Sminthuridae</taxon>
        <taxon>Allacma</taxon>
    </lineage>
</organism>
<sequence>MAAPNPEELELIQEFRLKVQDLEMSDDLRTDMELLRWIRARDHDLGQAELMLRKHMEWRATIGLDQISTWELPKDLQGLLPQGFIGYDDNNCPIVLANIGKWGSKTVVANTNREDAIKPHWKMYEELKVRMRGRFTGDGTPVTQVCFIADMNGLSLLQTTPQVLRAFVDIVQAFEANYPEFLRTLFLINCPWFIPKIYSLAKPFLSAKTVDKLHFFGYNQEEWSRALRKQIPDSALPTDYGGSNNTYTLT</sequence>
<dbReference type="InterPro" id="IPR001251">
    <property type="entry name" value="CRAL-TRIO_dom"/>
</dbReference>
<dbReference type="GO" id="GO:0005737">
    <property type="term" value="C:cytoplasm"/>
    <property type="evidence" value="ECO:0007669"/>
    <property type="project" value="TreeGrafter"/>
</dbReference>
<gene>
    <name evidence="2" type="ORF">AFUS01_LOCUS25760</name>
</gene>
<dbReference type="Pfam" id="PF00650">
    <property type="entry name" value="CRAL_TRIO"/>
    <property type="match status" value="1"/>
</dbReference>
<evidence type="ECO:0000313" key="2">
    <source>
        <dbReference type="EMBL" id="CAG7815057.1"/>
    </source>
</evidence>
<evidence type="ECO:0000313" key="3">
    <source>
        <dbReference type="Proteomes" id="UP000708208"/>
    </source>
</evidence>
<accession>A0A8J2KLA2</accession>
<dbReference type="OrthoDB" id="1434354at2759"/>
<dbReference type="Proteomes" id="UP000708208">
    <property type="component" value="Unassembled WGS sequence"/>
</dbReference>
<dbReference type="PANTHER" id="PTHR23324:SF83">
    <property type="entry name" value="SEC14-LIKE PROTEIN 2"/>
    <property type="match status" value="1"/>
</dbReference>
<dbReference type="AlphaFoldDB" id="A0A8J2KLA2"/>
<evidence type="ECO:0000259" key="1">
    <source>
        <dbReference type="PROSITE" id="PS50191"/>
    </source>
</evidence>
<protein>
    <recommendedName>
        <fullName evidence="1">CRAL-TRIO domain-containing protein</fullName>
    </recommendedName>
</protein>
<dbReference type="CDD" id="cd00170">
    <property type="entry name" value="SEC14"/>
    <property type="match status" value="1"/>
</dbReference>
<comment type="caution">
    <text evidence="2">The sequence shown here is derived from an EMBL/GenBank/DDBJ whole genome shotgun (WGS) entry which is preliminary data.</text>
</comment>
<dbReference type="PROSITE" id="PS50191">
    <property type="entry name" value="CRAL_TRIO"/>
    <property type="match status" value="1"/>
</dbReference>
<dbReference type="SMART" id="SM00516">
    <property type="entry name" value="SEC14"/>
    <property type="match status" value="1"/>
</dbReference>
<name>A0A8J2KLA2_9HEXA</name>
<dbReference type="EMBL" id="CAJVCH010334497">
    <property type="protein sequence ID" value="CAG7815057.1"/>
    <property type="molecule type" value="Genomic_DNA"/>
</dbReference>
<proteinExistence type="predicted"/>
<feature type="domain" description="CRAL-TRIO" evidence="1">
    <location>
        <begin position="72"/>
        <end position="248"/>
    </location>
</feature>
<dbReference type="SMART" id="SM01100">
    <property type="entry name" value="CRAL_TRIO_N"/>
    <property type="match status" value="1"/>
</dbReference>
<reference evidence="2" key="1">
    <citation type="submission" date="2021-06" db="EMBL/GenBank/DDBJ databases">
        <authorList>
            <person name="Hodson N. C."/>
            <person name="Mongue J. A."/>
            <person name="Jaron S. K."/>
        </authorList>
    </citation>
    <scope>NUCLEOTIDE SEQUENCE</scope>
</reference>
<dbReference type="InterPro" id="IPR051064">
    <property type="entry name" value="SEC14/CRAL-TRIO_domain"/>
</dbReference>
<dbReference type="InterPro" id="IPR011074">
    <property type="entry name" value="CRAL/TRIO_N_dom"/>
</dbReference>
<keyword evidence="3" id="KW-1185">Reference proteome</keyword>
<dbReference type="PANTHER" id="PTHR23324">
    <property type="entry name" value="SEC14 RELATED PROTEIN"/>
    <property type="match status" value="1"/>
</dbReference>